<dbReference type="Gene3D" id="3.90.1150.10">
    <property type="entry name" value="Aspartate Aminotransferase, domain 1"/>
    <property type="match status" value="1"/>
</dbReference>
<dbReference type="EC" id="4.4.1.13" evidence="2"/>
<dbReference type="InterPro" id="IPR051798">
    <property type="entry name" value="Class-II_PLP-Dep_Aminotrans"/>
</dbReference>
<dbReference type="InterPro" id="IPR015424">
    <property type="entry name" value="PyrdxlP-dep_Trfase"/>
</dbReference>
<dbReference type="PANTHER" id="PTHR43525">
    <property type="entry name" value="PROTEIN MALY"/>
    <property type="match status" value="1"/>
</dbReference>
<sequence>VDIEFDQEIDHRGVNSIKWEFVIGEDGLKHWDLTDPELGDDQVLPMWIADMDFAAAQPIVDVVTRRAARGLYGYASKTDSYLSSVAGWMQRRKSWPIDLEWIVLTPGVVAALHIMVRRFTAPGDKVLIQRPVYHPFTYAIDANNRQLVSSALLLKGGRYEMDFEDLERKAADPEVKLSILCSPHNPVGRVWTEEELTQYASICSKNDVLVIADEIHSDLIMPGQQFVCYGGLDEQLTHNSVVCTAPSKTFNVAGLQTSNIIVANSELRDELKAELRANGLYGTNPFGLVGTEAAYNEGEPWLEQVITYIWDNLQYLDSFLKTHVPRLKMISIEGTYLAWVDCRELGLTDEALDSMMMDHAKVYVDGGHMFGPEGQGFVRMNVACRRQTLEQALARIRQAVSELKAG</sequence>
<keyword evidence="3" id="KW-0663">Pyridoxal phosphate</keyword>
<accession>A0A381VEE4</accession>
<dbReference type="AlphaFoldDB" id="A0A381VEE4"/>
<reference evidence="7" key="1">
    <citation type="submission" date="2018-05" db="EMBL/GenBank/DDBJ databases">
        <authorList>
            <person name="Lanie J.A."/>
            <person name="Ng W.-L."/>
            <person name="Kazmierczak K.M."/>
            <person name="Andrzejewski T.M."/>
            <person name="Davidsen T.M."/>
            <person name="Wayne K.J."/>
            <person name="Tettelin H."/>
            <person name="Glass J.I."/>
            <person name="Rusch D."/>
            <person name="Podicherti R."/>
            <person name="Tsui H.-C.T."/>
            <person name="Winkler M.E."/>
        </authorList>
    </citation>
    <scope>NUCLEOTIDE SEQUENCE</scope>
</reference>
<organism evidence="7">
    <name type="scientific">marine metagenome</name>
    <dbReference type="NCBI Taxonomy" id="408172"/>
    <lineage>
        <taxon>unclassified sequences</taxon>
        <taxon>metagenomes</taxon>
        <taxon>ecological metagenomes</taxon>
    </lineage>
</organism>
<proteinExistence type="inferred from homology"/>
<evidence type="ECO:0000259" key="6">
    <source>
        <dbReference type="Pfam" id="PF00155"/>
    </source>
</evidence>
<gene>
    <name evidence="7" type="ORF">METZ01_LOCUS91388</name>
</gene>
<protein>
    <recommendedName>
        <fullName evidence="2">cysteine-S-conjugate beta-lyase</fullName>
        <ecNumber evidence="2">4.4.1.13</ecNumber>
    </recommendedName>
</protein>
<dbReference type="GO" id="GO:0047804">
    <property type="term" value="F:cysteine-S-conjugate beta-lyase activity"/>
    <property type="evidence" value="ECO:0007669"/>
    <property type="project" value="UniProtKB-EC"/>
</dbReference>
<evidence type="ECO:0000256" key="2">
    <source>
        <dbReference type="ARBA" id="ARBA00012224"/>
    </source>
</evidence>
<dbReference type="Gene3D" id="3.40.640.10">
    <property type="entry name" value="Type I PLP-dependent aspartate aminotransferase-like (Major domain)"/>
    <property type="match status" value="1"/>
</dbReference>
<evidence type="ECO:0000256" key="1">
    <source>
        <dbReference type="ARBA" id="ARBA00001933"/>
    </source>
</evidence>
<comment type="similarity">
    <text evidence="5">Belongs to the class-II pyridoxal-phosphate-dependent aminotransferase family. MalY/PatB cystathionine beta-lyase subfamily.</text>
</comment>
<dbReference type="InterPro" id="IPR015421">
    <property type="entry name" value="PyrdxlP-dep_Trfase_major"/>
</dbReference>
<feature type="domain" description="Aminotransferase class I/classII large" evidence="6">
    <location>
        <begin position="69"/>
        <end position="396"/>
    </location>
</feature>
<dbReference type="InterPro" id="IPR027619">
    <property type="entry name" value="C-S_lyase_PatB-like"/>
</dbReference>
<dbReference type="InterPro" id="IPR004839">
    <property type="entry name" value="Aminotransferase_I/II_large"/>
</dbReference>
<dbReference type="Pfam" id="PF00155">
    <property type="entry name" value="Aminotran_1_2"/>
    <property type="match status" value="1"/>
</dbReference>
<dbReference type="SUPFAM" id="SSF53383">
    <property type="entry name" value="PLP-dependent transferases"/>
    <property type="match status" value="1"/>
</dbReference>
<feature type="non-terminal residue" evidence="7">
    <location>
        <position position="1"/>
    </location>
</feature>
<dbReference type="InterPro" id="IPR015422">
    <property type="entry name" value="PyrdxlP-dep_Trfase_small"/>
</dbReference>
<dbReference type="CDD" id="cd00609">
    <property type="entry name" value="AAT_like"/>
    <property type="match status" value="1"/>
</dbReference>
<evidence type="ECO:0000256" key="3">
    <source>
        <dbReference type="ARBA" id="ARBA00022898"/>
    </source>
</evidence>
<dbReference type="PANTHER" id="PTHR43525:SF1">
    <property type="entry name" value="PROTEIN MALY"/>
    <property type="match status" value="1"/>
</dbReference>
<evidence type="ECO:0000313" key="7">
    <source>
        <dbReference type="EMBL" id="SVA38534.1"/>
    </source>
</evidence>
<comment type="cofactor">
    <cofactor evidence="1">
        <name>pyridoxal 5'-phosphate</name>
        <dbReference type="ChEBI" id="CHEBI:597326"/>
    </cofactor>
</comment>
<evidence type="ECO:0000256" key="5">
    <source>
        <dbReference type="ARBA" id="ARBA00037974"/>
    </source>
</evidence>
<evidence type="ECO:0000256" key="4">
    <source>
        <dbReference type="ARBA" id="ARBA00023239"/>
    </source>
</evidence>
<dbReference type="NCBIfam" id="TIGR04350">
    <property type="entry name" value="C_S_lyase_PatB"/>
    <property type="match status" value="1"/>
</dbReference>
<name>A0A381VEE4_9ZZZZ</name>
<keyword evidence="4" id="KW-0456">Lyase</keyword>
<dbReference type="EMBL" id="UINC01008566">
    <property type="protein sequence ID" value="SVA38534.1"/>
    <property type="molecule type" value="Genomic_DNA"/>
</dbReference>
<dbReference type="GO" id="GO:0030170">
    <property type="term" value="F:pyridoxal phosphate binding"/>
    <property type="evidence" value="ECO:0007669"/>
    <property type="project" value="InterPro"/>
</dbReference>